<keyword evidence="2" id="KW-1185">Reference proteome</keyword>
<dbReference type="RefSeq" id="WP_249300885.1">
    <property type="nucleotide sequence ID" value="NZ_CP060634.1"/>
</dbReference>
<accession>A0A7G9G0Z3</accession>
<evidence type="ECO:0000313" key="1">
    <source>
        <dbReference type="EMBL" id="QNM04475.1"/>
    </source>
</evidence>
<organism evidence="1 2">
    <name type="scientific">Qiania dongpingensis</name>
    <dbReference type="NCBI Taxonomy" id="2763669"/>
    <lineage>
        <taxon>Bacteria</taxon>
        <taxon>Bacillati</taxon>
        <taxon>Bacillota</taxon>
        <taxon>Clostridia</taxon>
        <taxon>Lachnospirales</taxon>
        <taxon>Lachnospiraceae</taxon>
        <taxon>Qiania</taxon>
    </lineage>
</organism>
<dbReference type="KEGG" id="qdo:H9Q78_08235"/>
<dbReference type="AlphaFoldDB" id="A0A7G9G0Z3"/>
<protein>
    <submittedName>
        <fullName evidence="1">Uncharacterized protein</fullName>
    </submittedName>
</protein>
<proteinExistence type="predicted"/>
<gene>
    <name evidence="1" type="ORF">H9Q78_08235</name>
</gene>
<evidence type="ECO:0000313" key="2">
    <source>
        <dbReference type="Proteomes" id="UP000515823"/>
    </source>
</evidence>
<dbReference type="Proteomes" id="UP000515823">
    <property type="component" value="Chromosome"/>
</dbReference>
<sequence length="62" mass="7151">MQVIAVILMFLFVFVVGYLATGGADKFIRKNCSPFKEELDLSEPDYEDIKKKQTKLHEKKIS</sequence>
<dbReference type="EMBL" id="CP060634">
    <property type="protein sequence ID" value="QNM04475.1"/>
    <property type="molecule type" value="Genomic_DNA"/>
</dbReference>
<reference evidence="1 2" key="1">
    <citation type="submission" date="2020-08" db="EMBL/GenBank/DDBJ databases">
        <authorList>
            <person name="Liu C."/>
            <person name="Sun Q."/>
        </authorList>
    </citation>
    <scope>NUCLEOTIDE SEQUENCE [LARGE SCALE GENOMIC DNA]</scope>
    <source>
        <strain evidence="1 2">NSJ-38</strain>
    </source>
</reference>
<name>A0A7G9G0Z3_9FIRM</name>